<feature type="domain" description="DUF7348" evidence="4">
    <location>
        <begin position="37"/>
        <end position="118"/>
    </location>
</feature>
<dbReference type="Pfam" id="PF24039">
    <property type="entry name" value="DUF7348"/>
    <property type="match status" value="1"/>
</dbReference>
<dbReference type="InterPro" id="IPR041346">
    <property type="entry name" value="DR2241_Fer4"/>
</dbReference>
<evidence type="ECO:0000259" key="3">
    <source>
        <dbReference type="Pfam" id="PF18069"/>
    </source>
</evidence>
<name>A0A1I3CKX7_9EURY</name>
<dbReference type="RefSeq" id="WP_394349719.1">
    <property type="nucleotide sequence ID" value="NZ_BAAADP010000003.1"/>
</dbReference>
<feature type="region of interest" description="Disordered" evidence="1">
    <location>
        <begin position="1"/>
        <end position="33"/>
    </location>
</feature>
<evidence type="ECO:0000256" key="1">
    <source>
        <dbReference type="SAM" id="MobiDB-lite"/>
    </source>
</evidence>
<dbReference type="Gene3D" id="3.30.1360.190">
    <property type="match status" value="1"/>
</dbReference>
<feature type="region of interest" description="Disordered" evidence="1">
    <location>
        <begin position="397"/>
        <end position="418"/>
    </location>
</feature>
<proteinExistence type="predicted"/>
<dbReference type="Pfam" id="PF18069">
    <property type="entry name" value="DR2241"/>
    <property type="match status" value="1"/>
</dbReference>
<dbReference type="Gene3D" id="3.30.70.2320">
    <property type="match status" value="1"/>
</dbReference>
<feature type="domain" description="DR2241 stabilising" evidence="3">
    <location>
        <begin position="138"/>
        <end position="248"/>
    </location>
</feature>
<dbReference type="Proteomes" id="UP000323537">
    <property type="component" value="Unassembled WGS sequence"/>
</dbReference>
<keyword evidence="6" id="KW-1185">Reference proteome</keyword>
<feature type="compositionally biased region" description="Acidic residues" evidence="1">
    <location>
        <begin position="1"/>
        <end position="14"/>
    </location>
</feature>
<dbReference type="AlphaFoldDB" id="A0A1I3CKX7"/>
<evidence type="ECO:0000259" key="2">
    <source>
        <dbReference type="Pfam" id="PF18009"/>
    </source>
</evidence>
<organism evidence="5 6">
    <name type="scientific">Halorubrum aquaticum</name>
    <dbReference type="NCBI Taxonomy" id="387340"/>
    <lineage>
        <taxon>Archaea</taxon>
        <taxon>Methanobacteriati</taxon>
        <taxon>Methanobacteriota</taxon>
        <taxon>Stenosarchaea group</taxon>
        <taxon>Halobacteria</taxon>
        <taxon>Halobacteriales</taxon>
        <taxon>Haloferacaceae</taxon>
        <taxon>Halorubrum</taxon>
    </lineage>
</organism>
<gene>
    <name evidence="5" type="ORF">SAMN04488066_12422</name>
</gene>
<dbReference type="InterPro" id="IPR041181">
    <property type="entry name" value="DR2241_middle"/>
</dbReference>
<dbReference type="EMBL" id="FOPZ01000024">
    <property type="protein sequence ID" value="SFH75157.1"/>
    <property type="molecule type" value="Genomic_DNA"/>
</dbReference>
<feature type="compositionally biased region" description="Acidic residues" evidence="1">
    <location>
        <begin position="407"/>
        <end position="418"/>
    </location>
</feature>
<accession>A0A1I3CKX7</accession>
<feature type="domain" description="DR2241 4Fe-4S iron-sulfur cluster binding" evidence="2">
    <location>
        <begin position="249"/>
        <end position="334"/>
    </location>
</feature>
<evidence type="ECO:0000313" key="5">
    <source>
        <dbReference type="EMBL" id="SFH75157.1"/>
    </source>
</evidence>
<evidence type="ECO:0000259" key="4">
    <source>
        <dbReference type="Pfam" id="PF24039"/>
    </source>
</evidence>
<sequence length="418" mass="46666">MSDPESATDSEFVTDPESVTAAESGDEPAVPEIDLPSDAFDAVLDALAGLAPDEWIRFEGFAVGVAGDDRAADADAHYVLEPAGDDSRTGLNERDLHAALADRAPAVTDWYVFERVVGEFGPRRAFLRWIEDADGATVAERYAALAAGIERAWGQLRVIATVTDRGERRYEVRHADDVGVPREELTAHDDPLEAREIVTLDGKGRYRPLKTAPTLRRGWVFPDLGPKELYETVETVYPATIANWHREREGELDVSHWRETMARQSGIYGVIRTWDRGEGHEHVNWVAEACCDDSQCLKRREWEYDEDTDLDVDGGEGVFPCREPCSVVVSAARKWTRLESEQPRTYEFDLTPSEKEQLEEIVDAVADGRTDEIREADTKEGANRYRARFLRAKLFDDAGNLGGVPTDPDDPDDPDDGE</sequence>
<protein>
    <submittedName>
        <fullName evidence="5">Uncharacterized protein</fullName>
    </submittedName>
</protein>
<dbReference type="Pfam" id="PF18009">
    <property type="entry name" value="Fer4_23"/>
    <property type="match status" value="1"/>
</dbReference>
<dbReference type="InterPro" id="IPR055772">
    <property type="entry name" value="DUF7348"/>
</dbReference>
<evidence type="ECO:0000313" key="6">
    <source>
        <dbReference type="Proteomes" id="UP000323537"/>
    </source>
</evidence>
<reference evidence="5 6" key="1">
    <citation type="submission" date="2016-10" db="EMBL/GenBank/DDBJ databases">
        <authorList>
            <person name="Varghese N."/>
            <person name="Submissions S."/>
        </authorList>
    </citation>
    <scope>NUCLEOTIDE SEQUENCE [LARGE SCALE GENOMIC DNA]</scope>
    <source>
        <strain evidence="5 6">CGMCC 1.6377</strain>
    </source>
</reference>